<sequence>MKENKRFSFGPKYTEFSMNTLDSDKQQRAFEISGDKHPSKKTALAEYKNGINQNVPLRKAVCLTGKKKSGKRKLLSCSVHKKTSNLRKKAKNRPVSPAPVPKNTSVGVEYSSPCQKKENKRKQKLLVNSCLHDRKPKDFNKISQMSNKAESTQFLHPSSQKRSPSFLPNKEELRLTRDRMENHHNFDIQFPITKAKDRLSVEPSFENDTYYAQSVKARGEIIGINSLVSTSTIHNTPHVSMKAKLSQTRESSVGQFSRNKRLCNIASIKDACTSVSSQRHRPQIKRNAPLQKESALVNEVYKSDTSPNKPRISPQISQRTFESGRHMPIHYRRRGPVKIGVNSANSSVFAKNSNNSSKDLSFEFIESDAVAKTTTANRKFPEPIRPTFYSKIKKFIFKDTTKFPCKCSEQDQELDCCSRAGKWVRLIEAKRNQRINQDRYLEEYKLVIDKIHRTEQEDPNISINTACVENFNNDQDQIEKDIERTLVDDKFFGKGKDGQNTLRELLNILARKDTTIGYVQGMNFLAAAFLYHCSKDITLFLLNYLLDDLELSKLYSACSNELMERNNSLKSLIYRCNRKVYNHFENIGLDPQTFALEWMFDLFSHTIPLNFYGKFLDNFLALPSTNSNTGWAYFDGVVVSILLEIRNEILEKDEWDEILVFIKDYTKDKNLSFFSWKINWDKILNQAVTI</sequence>
<dbReference type="SUPFAM" id="SSF47923">
    <property type="entry name" value="Ypt/Rab-GAP domain of gyp1p"/>
    <property type="match status" value="2"/>
</dbReference>
<dbReference type="Gene3D" id="1.10.8.270">
    <property type="entry name" value="putative rabgap domain of human tbc1 domain family member 14 like domains"/>
    <property type="match status" value="1"/>
</dbReference>
<evidence type="ECO:0000259" key="2">
    <source>
        <dbReference type="PROSITE" id="PS50086"/>
    </source>
</evidence>
<dbReference type="Pfam" id="PF00566">
    <property type="entry name" value="RabGAP-TBC"/>
    <property type="match status" value="1"/>
</dbReference>
<dbReference type="GO" id="GO:0005096">
    <property type="term" value="F:GTPase activator activity"/>
    <property type="evidence" value="ECO:0007669"/>
    <property type="project" value="TreeGrafter"/>
</dbReference>
<dbReference type="GO" id="GO:0031267">
    <property type="term" value="F:small GTPase binding"/>
    <property type="evidence" value="ECO:0007669"/>
    <property type="project" value="TreeGrafter"/>
</dbReference>
<proteinExistence type="predicted"/>
<dbReference type="PANTHER" id="PTHR47219">
    <property type="entry name" value="RAB GTPASE-ACTIVATING PROTEIN 1-LIKE"/>
    <property type="match status" value="1"/>
</dbReference>
<gene>
    <name evidence="3" type="ORF">ECRASSUSDP1_LOCUS946</name>
</gene>
<feature type="region of interest" description="Disordered" evidence="1">
    <location>
        <begin position="82"/>
        <end position="122"/>
    </location>
</feature>
<dbReference type="AlphaFoldDB" id="A0AAD1X3T6"/>
<dbReference type="EMBL" id="CAMPGE010000889">
    <property type="protein sequence ID" value="CAI2359654.1"/>
    <property type="molecule type" value="Genomic_DNA"/>
</dbReference>
<comment type="caution">
    <text evidence="3">The sequence shown here is derived from an EMBL/GenBank/DDBJ whole genome shotgun (WGS) entry which is preliminary data.</text>
</comment>
<feature type="compositionally biased region" description="Basic residues" evidence="1">
    <location>
        <begin position="82"/>
        <end position="92"/>
    </location>
</feature>
<feature type="compositionally biased region" description="Polar residues" evidence="1">
    <location>
        <begin position="147"/>
        <end position="163"/>
    </location>
</feature>
<protein>
    <recommendedName>
        <fullName evidence="2">Rab-GAP TBC domain-containing protein</fullName>
    </recommendedName>
</protein>
<name>A0AAD1X3T6_EUPCR</name>
<dbReference type="PROSITE" id="PS50086">
    <property type="entry name" value="TBC_RABGAP"/>
    <property type="match status" value="1"/>
</dbReference>
<feature type="region of interest" description="Disordered" evidence="1">
    <location>
        <begin position="147"/>
        <end position="168"/>
    </location>
</feature>
<evidence type="ECO:0000313" key="3">
    <source>
        <dbReference type="EMBL" id="CAI2359654.1"/>
    </source>
</evidence>
<feature type="domain" description="Rab-GAP TBC" evidence="2">
    <location>
        <begin position="413"/>
        <end position="623"/>
    </location>
</feature>
<organism evidence="3 4">
    <name type="scientific">Euplotes crassus</name>
    <dbReference type="NCBI Taxonomy" id="5936"/>
    <lineage>
        <taxon>Eukaryota</taxon>
        <taxon>Sar</taxon>
        <taxon>Alveolata</taxon>
        <taxon>Ciliophora</taxon>
        <taxon>Intramacronucleata</taxon>
        <taxon>Spirotrichea</taxon>
        <taxon>Hypotrichia</taxon>
        <taxon>Euplotida</taxon>
        <taxon>Euplotidae</taxon>
        <taxon>Moneuplotes</taxon>
    </lineage>
</organism>
<dbReference type="PANTHER" id="PTHR47219:SF9">
    <property type="entry name" value="GTPASE ACTIVATING PROTEIN AND CENTROSOME-ASSOCIATED, ISOFORM B"/>
    <property type="match status" value="1"/>
</dbReference>
<dbReference type="InterPro" id="IPR000195">
    <property type="entry name" value="Rab-GAP-TBC_dom"/>
</dbReference>
<reference evidence="3" key="1">
    <citation type="submission" date="2023-07" db="EMBL/GenBank/DDBJ databases">
        <authorList>
            <consortium name="AG Swart"/>
            <person name="Singh M."/>
            <person name="Singh A."/>
            <person name="Seah K."/>
            <person name="Emmerich C."/>
        </authorList>
    </citation>
    <scope>NUCLEOTIDE SEQUENCE</scope>
    <source>
        <strain evidence="3">DP1</strain>
    </source>
</reference>
<dbReference type="InterPro" id="IPR050302">
    <property type="entry name" value="Rab_GAP_TBC_domain"/>
</dbReference>
<dbReference type="InterPro" id="IPR035969">
    <property type="entry name" value="Rab-GAP_TBC_sf"/>
</dbReference>
<dbReference type="Proteomes" id="UP001295684">
    <property type="component" value="Unassembled WGS sequence"/>
</dbReference>
<evidence type="ECO:0000256" key="1">
    <source>
        <dbReference type="SAM" id="MobiDB-lite"/>
    </source>
</evidence>
<dbReference type="Gene3D" id="1.10.472.80">
    <property type="entry name" value="Ypt/Rab-GAP domain of gyp1p, domain 3"/>
    <property type="match status" value="1"/>
</dbReference>
<keyword evidence="4" id="KW-1185">Reference proteome</keyword>
<dbReference type="SMART" id="SM00164">
    <property type="entry name" value="TBC"/>
    <property type="match status" value="1"/>
</dbReference>
<evidence type="ECO:0000313" key="4">
    <source>
        <dbReference type="Proteomes" id="UP001295684"/>
    </source>
</evidence>
<accession>A0AAD1X3T6</accession>